<comment type="caution">
    <text evidence="1">The sequence shown here is derived from an EMBL/GenBank/DDBJ whole genome shotgun (WGS) entry which is preliminary data.</text>
</comment>
<dbReference type="AlphaFoldDB" id="A0A2W5R5L4"/>
<sequence length="275" mass="27565">MAGMSGRLTRSVALAALGLSLYAAAPLVVGVSPAQAQTRTLPRFVSPTAGPNIPPSPAPNASAEQKAIWARQAVVTLTLYYGSRPTEGAQFSEAVQNLLLSNPSLAGQLTDVIVNLGDRSFSAPGADGAGGEGEVFVNPSMSIGLAKGLAYAVATWQAQVNANPGASPVAQAALTAVNTAFAAAQVSPGGIFARTFAAASVSTGSGLVSPALVDPNSPEAVLQVTVLPPEKTTSNNVPSPNTVNFSSVLIGSQFTPGETVTINITGENPSGASLQ</sequence>
<gene>
    <name evidence="1" type="ORF">DI549_05250</name>
</gene>
<dbReference type="EMBL" id="QFQD01000011">
    <property type="protein sequence ID" value="PZQ84292.1"/>
    <property type="molecule type" value="Genomic_DNA"/>
</dbReference>
<evidence type="ECO:0000313" key="1">
    <source>
        <dbReference type="EMBL" id="PZQ84292.1"/>
    </source>
</evidence>
<reference evidence="1 2" key="1">
    <citation type="submission" date="2017-08" db="EMBL/GenBank/DDBJ databases">
        <title>Infants hospitalized years apart are colonized by the same room-sourced microbial strains.</title>
        <authorList>
            <person name="Brooks B."/>
            <person name="Olm M.R."/>
            <person name="Firek B.A."/>
            <person name="Baker R."/>
            <person name="Thomas B.C."/>
            <person name="Morowitz M.J."/>
            <person name="Banfield J.F."/>
        </authorList>
    </citation>
    <scope>NUCLEOTIDE SEQUENCE [LARGE SCALE GENOMIC DNA]</scope>
    <source>
        <strain evidence="1">S2_005_001_R2_27</strain>
    </source>
</reference>
<organism evidence="1 2">
    <name type="scientific">Ancylobacter novellus</name>
    <name type="common">Thiobacillus novellus</name>
    <dbReference type="NCBI Taxonomy" id="921"/>
    <lineage>
        <taxon>Bacteria</taxon>
        <taxon>Pseudomonadati</taxon>
        <taxon>Pseudomonadota</taxon>
        <taxon>Alphaproteobacteria</taxon>
        <taxon>Hyphomicrobiales</taxon>
        <taxon>Xanthobacteraceae</taxon>
        <taxon>Ancylobacter</taxon>
    </lineage>
</organism>
<protein>
    <submittedName>
        <fullName evidence="1">Uncharacterized protein</fullName>
    </submittedName>
</protein>
<proteinExistence type="predicted"/>
<evidence type="ECO:0000313" key="2">
    <source>
        <dbReference type="Proteomes" id="UP000248887"/>
    </source>
</evidence>
<dbReference type="Proteomes" id="UP000248887">
    <property type="component" value="Unassembled WGS sequence"/>
</dbReference>
<accession>A0A2W5R5L4</accession>
<name>A0A2W5R5L4_ANCNO</name>